<dbReference type="AlphaFoldDB" id="A0A7K3WJA5"/>
<organism evidence="3 4">
    <name type="scientific">Goekera deserti</name>
    <dbReference type="NCBI Taxonomy" id="2497753"/>
    <lineage>
        <taxon>Bacteria</taxon>
        <taxon>Bacillati</taxon>
        <taxon>Actinomycetota</taxon>
        <taxon>Actinomycetes</taxon>
        <taxon>Geodermatophilales</taxon>
        <taxon>Geodermatophilaceae</taxon>
        <taxon>Goekera</taxon>
    </lineage>
</organism>
<gene>
    <name evidence="3" type="ORF">G1H19_16590</name>
</gene>
<dbReference type="Gene3D" id="3.20.20.80">
    <property type="entry name" value="Glycosidases"/>
    <property type="match status" value="1"/>
</dbReference>
<evidence type="ECO:0000256" key="2">
    <source>
        <dbReference type="SAM" id="SignalP"/>
    </source>
</evidence>
<protein>
    <submittedName>
        <fullName evidence="3">Uncharacterized protein</fullName>
    </submittedName>
</protein>
<feature type="region of interest" description="Disordered" evidence="1">
    <location>
        <begin position="44"/>
        <end position="63"/>
    </location>
</feature>
<reference evidence="3 4" key="1">
    <citation type="submission" date="2020-02" db="EMBL/GenBank/DDBJ databases">
        <title>The whole genome sequence of CPCC 205119.</title>
        <authorList>
            <person name="Jiang Z."/>
        </authorList>
    </citation>
    <scope>NUCLEOTIDE SEQUENCE [LARGE SCALE GENOMIC DNA]</scope>
    <source>
        <strain evidence="3 4">CPCC 205119</strain>
    </source>
</reference>
<proteinExistence type="predicted"/>
<evidence type="ECO:0000313" key="4">
    <source>
        <dbReference type="Proteomes" id="UP000470470"/>
    </source>
</evidence>
<accession>A0A7K3WJA5</accession>
<name>A0A7K3WJA5_9ACTN</name>
<feature type="compositionally biased region" description="Pro residues" evidence="1">
    <location>
        <begin position="44"/>
        <end position="56"/>
    </location>
</feature>
<comment type="caution">
    <text evidence="3">The sequence shown here is derived from an EMBL/GenBank/DDBJ whole genome shotgun (WGS) entry which is preliminary data.</text>
</comment>
<keyword evidence="2" id="KW-0732">Signal</keyword>
<evidence type="ECO:0000256" key="1">
    <source>
        <dbReference type="SAM" id="MobiDB-lite"/>
    </source>
</evidence>
<feature type="signal peptide" evidence="2">
    <location>
        <begin position="1"/>
        <end position="29"/>
    </location>
</feature>
<dbReference type="Proteomes" id="UP000470470">
    <property type="component" value="Unassembled WGS sequence"/>
</dbReference>
<feature type="chain" id="PRO_5029708366" evidence="2">
    <location>
        <begin position="30"/>
        <end position="455"/>
    </location>
</feature>
<dbReference type="RefSeq" id="WP_152730885.1">
    <property type="nucleotide sequence ID" value="NZ_JAABOZ010000004.1"/>
</dbReference>
<dbReference type="EMBL" id="JAAGWK010000024">
    <property type="protein sequence ID" value="NEL55603.1"/>
    <property type="molecule type" value="Genomic_DNA"/>
</dbReference>
<evidence type="ECO:0000313" key="3">
    <source>
        <dbReference type="EMBL" id="NEL55603.1"/>
    </source>
</evidence>
<sequence length="455" mass="47278">MTRTPRVLVSVAVAVLTGALLTGAGLAGAGPATDRLGAARVLAPAPPPAAPGPPRLRPVDGGPDFHARFADGLPVDPSYFPIGLWYQDVPDLTTARDDAAAGITTYVELTEGSDLDAVRRAGMSAIVSGPRPGPVTGWLLADEADMWAGPGEAPWTGSYPGQGEVCAPVEAPCGYTVQQTLLDQLPADGRLRFANYGKGVLFGMDDADAARFVNAYQDVVSVDAYWSTDGHLCGEGEGARLLGTEALDADRRLPDALCHRAANYGLMVDRVRSLVQPAGSRPVWAFVELGHPSTDDAEPSITAAQVRAAVWSSLVHEARGIVYFGHSFGGPCPTQHALRDPCYADVRATVTELHEQLRSLAPVLNAPTVDGATTVAGDVDVLTKYSGGDLHLLATATGEGASGATFRVGCAGDATVSVFGEQRSVPMTGGVFSDRFAGAGSTHVYEVPDGAGCRF</sequence>
<keyword evidence="4" id="KW-1185">Reference proteome</keyword>